<gene>
    <name evidence="9" type="ORF">FFL01_29050</name>
</gene>
<evidence type="ECO:0000256" key="5">
    <source>
        <dbReference type="ARBA" id="ARBA00022692"/>
    </source>
</evidence>
<evidence type="ECO:0000256" key="2">
    <source>
        <dbReference type="ARBA" id="ARBA00007613"/>
    </source>
</evidence>
<dbReference type="GO" id="GO:1990281">
    <property type="term" value="C:efflux pump complex"/>
    <property type="evidence" value="ECO:0007669"/>
    <property type="project" value="TreeGrafter"/>
</dbReference>
<evidence type="ECO:0000256" key="6">
    <source>
        <dbReference type="ARBA" id="ARBA00023136"/>
    </source>
</evidence>
<protein>
    <submittedName>
        <fullName evidence="9">Transporter</fullName>
    </submittedName>
</protein>
<organism evidence="9 10">
    <name type="scientific">Flavobacterium flevense</name>
    <dbReference type="NCBI Taxonomy" id="983"/>
    <lineage>
        <taxon>Bacteria</taxon>
        <taxon>Pseudomonadati</taxon>
        <taxon>Bacteroidota</taxon>
        <taxon>Flavobacteriia</taxon>
        <taxon>Flavobacteriales</taxon>
        <taxon>Flavobacteriaceae</taxon>
        <taxon>Flavobacterium</taxon>
    </lineage>
</organism>
<evidence type="ECO:0000256" key="8">
    <source>
        <dbReference type="SAM" id="Coils"/>
    </source>
</evidence>
<dbReference type="Pfam" id="PF02321">
    <property type="entry name" value="OEP"/>
    <property type="match status" value="1"/>
</dbReference>
<keyword evidence="4" id="KW-1134">Transmembrane beta strand</keyword>
<dbReference type="SUPFAM" id="SSF56954">
    <property type="entry name" value="Outer membrane efflux proteins (OEP)"/>
    <property type="match status" value="1"/>
</dbReference>
<dbReference type="InterPro" id="IPR051906">
    <property type="entry name" value="TolC-like"/>
</dbReference>
<dbReference type="STRING" id="983.SAMN05443543_101397"/>
<comment type="caution">
    <text evidence="9">The sequence shown here is derived from an EMBL/GenBank/DDBJ whole genome shotgun (WGS) entry which is preliminary data.</text>
</comment>
<reference evidence="9 10" key="1">
    <citation type="submission" date="2019-06" db="EMBL/GenBank/DDBJ databases">
        <title>Whole genome shotgun sequence of Flavobacterium flevense NBRC 14960.</title>
        <authorList>
            <person name="Hosoyama A."/>
            <person name="Uohara A."/>
            <person name="Ohji S."/>
            <person name="Ichikawa N."/>
        </authorList>
    </citation>
    <scope>NUCLEOTIDE SEQUENCE [LARGE SCALE GENOMIC DNA]</scope>
    <source>
        <strain evidence="9 10">NBRC 14960</strain>
    </source>
</reference>
<proteinExistence type="inferred from homology"/>
<evidence type="ECO:0000256" key="3">
    <source>
        <dbReference type="ARBA" id="ARBA00022448"/>
    </source>
</evidence>
<evidence type="ECO:0000313" key="10">
    <source>
        <dbReference type="Proteomes" id="UP000316775"/>
    </source>
</evidence>
<keyword evidence="5" id="KW-0812">Transmembrane</keyword>
<keyword evidence="6" id="KW-0472">Membrane</keyword>
<dbReference type="PANTHER" id="PTHR30026:SF20">
    <property type="entry name" value="OUTER MEMBRANE PROTEIN TOLC"/>
    <property type="match status" value="1"/>
</dbReference>
<keyword evidence="3" id="KW-0813">Transport</keyword>
<dbReference type="GO" id="GO:0015562">
    <property type="term" value="F:efflux transmembrane transporter activity"/>
    <property type="evidence" value="ECO:0007669"/>
    <property type="project" value="InterPro"/>
</dbReference>
<feature type="coiled-coil region" evidence="8">
    <location>
        <begin position="359"/>
        <end position="386"/>
    </location>
</feature>
<dbReference type="GO" id="GO:0009279">
    <property type="term" value="C:cell outer membrane"/>
    <property type="evidence" value="ECO:0007669"/>
    <property type="project" value="UniProtKB-SubCell"/>
</dbReference>
<keyword evidence="8" id="KW-0175">Coiled coil</keyword>
<dbReference type="Gene3D" id="1.20.1600.10">
    <property type="entry name" value="Outer membrane efflux proteins (OEP)"/>
    <property type="match status" value="1"/>
</dbReference>
<evidence type="ECO:0000256" key="1">
    <source>
        <dbReference type="ARBA" id="ARBA00004442"/>
    </source>
</evidence>
<comment type="similarity">
    <text evidence="2">Belongs to the outer membrane factor (OMF) (TC 1.B.17) family.</text>
</comment>
<accession>A0A4Y4AYY5</accession>
<keyword evidence="7" id="KW-0998">Cell outer membrane</keyword>
<keyword evidence="10" id="KW-1185">Reference proteome</keyword>
<dbReference type="AlphaFoldDB" id="A0A4Y4AYY5"/>
<dbReference type="PANTHER" id="PTHR30026">
    <property type="entry name" value="OUTER MEMBRANE PROTEIN TOLC"/>
    <property type="match status" value="1"/>
</dbReference>
<name>A0A4Y4AYY5_9FLAO</name>
<evidence type="ECO:0000313" key="9">
    <source>
        <dbReference type="EMBL" id="GEC73366.1"/>
    </source>
</evidence>
<dbReference type="EMBL" id="BJNP01000041">
    <property type="protein sequence ID" value="GEC73366.1"/>
    <property type="molecule type" value="Genomic_DNA"/>
</dbReference>
<sequence>MGQESVPKELSYNEFLGYVKKYHPLVKNAQLTLNKAQADLMMARGAFDPKIEVDYAKKQFKDKEYYSLLNSSFKIPTWYGIEIKAGFENNEGYYLNPEHTTPMDGLASLGISVPVGQGLWINKRMADLSKAKTQIKLSEAEVKLEAIAVLYDASLAYFNWKKNYEEVQLYQNYIQNAQSRYKGIQSLIEQGDKPAIDSIEAGITIKNRLLSLEDSNLKLAKAKLELSNYLWLDNAVPMEISDALIPETQLESTIQETLKTNSLLTESNTLENHPKINALQSKIDILNIERKLNANELLPKINLGYSYLSDANYLKDFDRENYKVGVDFSFPLFLRKERGKLKLTKYKIQEAEYIMDVERQQLSNKIQAQKTEIQSLERQLAIIRKLAQDNKTMLDSEERLFSFGESSLFLINTRENNLVSAKLAQISLSNRFYVSNSELFKIMANPN</sequence>
<dbReference type="Proteomes" id="UP000316775">
    <property type="component" value="Unassembled WGS sequence"/>
</dbReference>
<evidence type="ECO:0000256" key="4">
    <source>
        <dbReference type="ARBA" id="ARBA00022452"/>
    </source>
</evidence>
<comment type="subcellular location">
    <subcellularLocation>
        <location evidence="1">Cell outer membrane</location>
    </subcellularLocation>
</comment>
<evidence type="ECO:0000256" key="7">
    <source>
        <dbReference type="ARBA" id="ARBA00023237"/>
    </source>
</evidence>
<dbReference type="GO" id="GO:0015288">
    <property type="term" value="F:porin activity"/>
    <property type="evidence" value="ECO:0007669"/>
    <property type="project" value="TreeGrafter"/>
</dbReference>
<dbReference type="InterPro" id="IPR003423">
    <property type="entry name" value="OMP_efflux"/>
</dbReference>